<dbReference type="Pfam" id="PF13962">
    <property type="entry name" value="PGG"/>
    <property type="match status" value="1"/>
</dbReference>
<evidence type="ECO:0000259" key="4">
    <source>
        <dbReference type="Pfam" id="PF13962"/>
    </source>
</evidence>
<organism evidence="5 6">
    <name type="scientific">Beta vulgaris subsp. vulgaris</name>
    <name type="common">Beet</name>
    <dbReference type="NCBI Taxonomy" id="3555"/>
    <lineage>
        <taxon>Eukaryota</taxon>
        <taxon>Viridiplantae</taxon>
        <taxon>Streptophyta</taxon>
        <taxon>Embryophyta</taxon>
        <taxon>Tracheophyta</taxon>
        <taxon>Spermatophyta</taxon>
        <taxon>Magnoliopsida</taxon>
        <taxon>eudicotyledons</taxon>
        <taxon>Gunneridae</taxon>
        <taxon>Pentapetalae</taxon>
        <taxon>Caryophyllales</taxon>
        <taxon>Chenopodiaceae</taxon>
        <taxon>Betoideae</taxon>
        <taxon>Beta</taxon>
    </lineage>
</organism>
<feature type="compositionally biased region" description="Polar residues" evidence="2">
    <location>
        <begin position="71"/>
        <end position="89"/>
    </location>
</feature>
<accession>A0A0J8E0L5</accession>
<dbReference type="InterPro" id="IPR002110">
    <property type="entry name" value="Ankyrin_rpt"/>
</dbReference>
<dbReference type="OMA" id="FICLQFR"/>
<feature type="repeat" description="ANK" evidence="1">
    <location>
        <begin position="241"/>
        <end position="273"/>
    </location>
</feature>
<feature type="domain" description="PGG" evidence="4">
    <location>
        <begin position="518"/>
        <end position="630"/>
    </location>
</feature>
<dbReference type="PROSITE" id="PS50088">
    <property type="entry name" value="ANK_REPEAT"/>
    <property type="match status" value="1"/>
</dbReference>
<evidence type="ECO:0000313" key="6">
    <source>
        <dbReference type="Proteomes" id="UP000035740"/>
    </source>
</evidence>
<protein>
    <recommendedName>
        <fullName evidence="4">PGG domain-containing protein</fullName>
    </recommendedName>
</protein>
<keyword evidence="6" id="KW-1185">Reference proteome</keyword>
<keyword evidence="3" id="KW-1133">Transmembrane helix</keyword>
<feature type="transmembrane region" description="Helical" evidence="3">
    <location>
        <begin position="20"/>
        <end position="39"/>
    </location>
</feature>
<dbReference type="PANTHER" id="PTHR24177:SF292">
    <property type="entry name" value="ANKYRIN REPEAT FAMILY PROTEIN-RELATED"/>
    <property type="match status" value="1"/>
</dbReference>
<dbReference type="PANTHER" id="PTHR24177">
    <property type="entry name" value="CASKIN"/>
    <property type="match status" value="1"/>
</dbReference>
<feature type="compositionally biased region" description="Pro residues" evidence="2">
    <location>
        <begin position="101"/>
        <end position="115"/>
    </location>
</feature>
<dbReference type="PROSITE" id="PS50297">
    <property type="entry name" value="ANK_REP_REGION"/>
    <property type="match status" value="1"/>
</dbReference>
<dbReference type="AlphaFoldDB" id="A0A0J8E0L5"/>
<feature type="transmembrane region" description="Helical" evidence="3">
    <location>
        <begin position="610"/>
        <end position="632"/>
    </location>
</feature>
<dbReference type="EMBL" id="KQ090365">
    <property type="protein sequence ID" value="KMS96650.1"/>
    <property type="molecule type" value="Genomic_DNA"/>
</dbReference>
<feature type="transmembrane region" description="Helical" evidence="3">
    <location>
        <begin position="638"/>
        <end position="656"/>
    </location>
</feature>
<dbReference type="Gene3D" id="1.25.40.20">
    <property type="entry name" value="Ankyrin repeat-containing domain"/>
    <property type="match status" value="1"/>
</dbReference>
<dbReference type="GO" id="GO:0016020">
    <property type="term" value="C:membrane"/>
    <property type="evidence" value="ECO:0007669"/>
    <property type="project" value="TreeGrafter"/>
</dbReference>
<evidence type="ECO:0000256" key="1">
    <source>
        <dbReference type="PROSITE-ProRule" id="PRU00023"/>
    </source>
</evidence>
<dbReference type="Gramene" id="KMS96650">
    <property type="protein sequence ID" value="KMS96650"/>
    <property type="gene ID" value="BVRB_8g201130"/>
</dbReference>
<dbReference type="InterPro" id="IPR026961">
    <property type="entry name" value="PGG_dom"/>
</dbReference>
<dbReference type="SMART" id="SM00248">
    <property type="entry name" value="ANK"/>
    <property type="match status" value="4"/>
</dbReference>
<keyword evidence="3" id="KW-0812">Transmembrane</keyword>
<dbReference type="InterPro" id="IPR036770">
    <property type="entry name" value="Ankyrin_rpt-contain_sf"/>
</dbReference>
<keyword evidence="3" id="KW-0472">Membrane</keyword>
<dbReference type="Pfam" id="PF12796">
    <property type="entry name" value="Ank_2"/>
    <property type="match status" value="1"/>
</dbReference>
<sequence length="750" mass="83313">MAPSSSLSLLADGADGFAKSLNYVLSLLADMALVGLLFLARNMPVIASFCALSPTPTTPLTSALLLPKTPNFATTHGGNAESSQDTTTQIRERIHRTRPPPLVLPTLQPLPPPMTPIGTPSSRTDPRPDKTSEEFLKYGVRLYQAALKADWSTINMIHFENPSWICKQITKGGETLLHIAAAAKHVELVKKLVGIMSIESLALANSVQNTALCFAAVSGVVEIAQAMVEKNKELPNIRGSQGMTPLYMAVLLGHRQMVWYLLNVTDDSQITDQDRIGLLTSSIDSDLYDVALHILNEHKYLAYLRDENEETALHVLAQKKPVSYQMSMWKRLTMGWSSTDQDISIEPPGFLQLTQNLWDEVIKLKSEDISKLIGDPWRLLFVAAKWGKVEFLTTLIRSYPDLIWKVDENRHSIFHIAIIHRHEEIFKLIYEIGAIKDLIATYKDDNGNNMLHLACKLAPTHRLNCVSGAALQMQREIQWFKAVKKVVSTEYAEAENKDLKTPHSLFSEEHEELRAKGEEWMKKTAESCALVATLIATVVFSAAFQLPGGVDSEGSPNLMTRASFVVFALSNAVSLFTSTASVLMFLSILTSRYAESDFLISLPLKLMMGLTLLFLSIATMMVAFTATFYMTLDRGVKWAPLPVALFASIPVALFALQQYPLLVDIFRSTYKSHQFLIESSKSVLFEVSTSNNLSSYECIGTMTSQHPSSIYPSPHITIGKSHQSSSHRRTPSQIVDPSATVYSDRKDMLT</sequence>
<feature type="transmembrane region" description="Helical" evidence="3">
    <location>
        <begin position="564"/>
        <end position="589"/>
    </location>
</feature>
<dbReference type="Proteomes" id="UP000035740">
    <property type="component" value="Unassembled WGS sequence"/>
</dbReference>
<name>A0A0J8E0L5_BETVV</name>
<proteinExistence type="predicted"/>
<feature type="region of interest" description="Disordered" evidence="2">
    <location>
        <begin position="101"/>
        <end position="130"/>
    </location>
</feature>
<reference evidence="5 6" key="1">
    <citation type="journal article" date="2014" name="Nature">
        <title>The genome of the recently domesticated crop plant sugar beet (Beta vulgaris).</title>
        <authorList>
            <person name="Dohm J.C."/>
            <person name="Minoche A.E."/>
            <person name="Holtgrawe D."/>
            <person name="Capella-Gutierrez S."/>
            <person name="Zakrzewski F."/>
            <person name="Tafer H."/>
            <person name="Rupp O."/>
            <person name="Sorensen T.R."/>
            <person name="Stracke R."/>
            <person name="Reinhardt R."/>
            <person name="Goesmann A."/>
            <person name="Kraft T."/>
            <person name="Schulz B."/>
            <person name="Stadler P.F."/>
            <person name="Schmidt T."/>
            <person name="Gabaldon T."/>
            <person name="Lehrach H."/>
            <person name="Weisshaar B."/>
            <person name="Himmelbauer H."/>
        </authorList>
    </citation>
    <scope>NUCLEOTIDE SEQUENCE [LARGE SCALE GENOMIC DNA]</scope>
    <source>
        <tissue evidence="5">Taproot</tissue>
    </source>
</reference>
<gene>
    <name evidence="5" type="ORF">BVRB_8g201130</name>
</gene>
<dbReference type="eggNOG" id="KOG0504">
    <property type="taxonomic scope" value="Eukaryota"/>
</dbReference>
<dbReference type="OrthoDB" id="1925304at2759"/>
<evidence type="ECO:0000256" key="2">
    <source>
        <dbReference type="SAM" id="MobiDB-lite"/>
    </source>
</evidence>
<evidence type="ECO:0000313" key="5">
    <source>
        <dbReference type="EMBL" id="KMS96650.1"/>
    </source>
</evidence>
<feature type="transmembrane region" description="Helical" evidence="3">
    <location>
        <begin position="524"/>
        <end position="544"/>
    </location>
</feature>
<evidence type="ECO:0000256" key="3">
    <source>
        <dbReference type="SAM" id="Phobius"/>
    </source>
</evidence>
<keyword evidence="1" id="KW-0040">ANK repeat</keyword>
<dbReference type="SUPFAM" id="SSF48403">
    <property type="entry name" value="Ankyrin repeat"/>
    <property type="match status" value="2"/>
</dbReference>
<feature type="region of interest" description="Disordered" evidence="2">
    <location>
        <begin position="71"/>
        <end position="90"/>
    </location>
</feature>